<dbReference type="InterPro" id="IPR036097">
    <property type="entry name" value="HisK_dim/P_sf"/>
</dbReference>
<gene>
    <name evidence="16" type="ORF">MNBD_IGNAVI01-334</name>
</gene>
<comment type="catalytic activity">
    <reaction evidence="1">
        <text>ATP + protein L-histidine = ADP + protein N-phospho-L-histidine.</text>
        <dbReference type="EC" id="2.7.13.3"/>
    </reaction>
</comment>
<keyword evidence="4" id="KW-0597">Phosphoprotein</keyword>
<dbReference type="PRINTS" id="PR00344">
    <property type="entry name" value="BCTRLSENSOR"/>
</dbReference>
<dbReference type="SUPFAM" id="SSF55785">
    <property type="entry name" value="PYP-like sensor domain (PAS domain)"/>
    <property type="match status" value="1"/>
</dbReference>
<dbReference type="Gene3D" id="6.10.340.10">
    <property type="match status" value="1"/>
</dbReference>
<dbReference type="Pfam" id="PF00672">
    <property type="entry name" value="HAMP"/>
    <property type="match status" value="1"/>
</dbReference>
<dbReference type="GO" id="GO:0005524">
    <property type="term" value="F:ATP binding"/>
    <property type="evidence" value="ECO:0007669"/>
    <property type="project" value="UniProtKB-KW"/>
</dbReference>
<keyword evidence="6 13" id="KW-0812">Transmembrane</keyword>
<dbReference type="SMART" id="SM00387">
    <property type="entry name" value="HATPase_c"/>
    <property type="match status" value="1"/>
</dbReference>
<dbReference type="SMART" id="SM00304">
    <property type="entry name" value="HAMP"/>
    <property type="match status" value="1"/>
</dbReference>
<feature type="transmembrane region" description="Helical" evidence="13">
    <location>
        <begin position="6"/>
        <end position="25"/>
    </location>
</feature>
<evidence type="ECO:0000259" key="14">
    <source>
        <dbReference type="PROSITE" id="PS50109"/>
    </source>
</evidence>
<dbReference type="Gene3D" id="3.30.565.10">
    <property type="entry name" value="Histidine kinase-like ATPase, C-terminal domain"/>
    <property type="match status" value="1"/>
</dbReference>
<dbReference type="InterPro" id="IPR035965">
    <property type="entry name" value="PAS-like_dom_sf"/>
</dbReference>
<dbReference type="GO" id="GO:0000156">
    <property type="term" value="F:phosphorelay response regulator activity"/>
    <property type="evidence" value="ECO:0007669"/>
    <property type="project" value="TreeGrafter"/>
</dbReference>
<feature type="transmembrane region" description="Helical" evidence="13">
    <location>
        <begin position="32"/>
        <end position="53"/>
    </location>
</feature>
<protein>
    <recommendedName>
        <fullName evidence="3">histidine kinase</fullName>
        <ecNumber evidence="3">2.7.13.3</ecNumber>
    </recommendedName>
</protein>
<dbReference type="PANTHER" id="PTHR42878:SF7">
    <property type="entry name" value="SENSOR HISTIDINE KINASE GLRK"/>
    <property type="match status" value="1"/>
</dbReference>
<feature type="transmembrane region" description="Helical" evidence="13">
    <location>
        <begin position="200"/>
        <end position="224"/>
    </location>
</feature>
<dbReference type="CDD" id="cd00130">
    <property type="entry name" value="PAS"/>
    <property type="match status" value="1"/>
</dbReference>
<evidence type="ECO:0000256" key="9">
    <source>
        <dbReference type="ARBA" id="ARBA00022840"/>
    </source>
</evidence>
<sequence length="704" mass="80055">MNEVIPFIFMISTILASLGLIVIIYSRNADKYTSNLFILILILVIAYVIAHGMHFHMLSTSVKEVTILDKSCHSLLLLIIITLTFFSISFVNKQKVGVITSLLILIPSIILLYMLWTGNLVYESHVHLDQFKAHYDPKYPLFLAWYLVLIFYVSFVLIRKYIKEENHQIKKQILILFFGLLLTNLTSFVFGLFLPWILGFYYLVEISPLAFLAGLILFTTIGVGKYNMFPNVLDKVNSFSLSKKIFLIALIAVPLVIIIIQIPLGRVLFGIETPDAWTRYFLMTLLGGIIVSVTISFIVLKVILSPIEKLKNQALEIQKGNFGIVVDINSNDEIGELAYAFNEMTNTLKKDVEEIKQKEYRITMLLDAFDKSFTSIALVDSSFKIMQANNMFCKINSVDKNEIVNKSIDEIHFKGILEKKFHTIKQELQKNNTYEGELIFQGNDDHLKTFLISVTQFDLSGIEKKGFLFVEVDITRLKKLESQLAKAEKLAAIGKMGAILAHEVKTPLTSIKMNADILSNTLVLNDDDKQSFAIINKEINRLNNLVKEILQFSRQSELNYTTFNIIDILRAIEKNNSNKFLTKKFVIFINMDDFKITADWEKLYQAFLNIVENSFESSQDGGYIKFESTIYKNKVVIIVTDNGKGIPQGIRERIFEPFYTSKSSGTGLGLSICQKIIEQHNGAIALLSSEVGRTIFEITLPSVP</sequence>
<dbReference type="InterPro" id="IPR004358">
    <property type="entry name" value="Sig_transdc_His_kin-like_C"/>
</dbReference>
<dbReference type="Gene3D" id="1.10.287.130">
    <property type="match status" value="1"/>
</dbReference>
<accession>A0A3B1D6Q5</accession>
<dbReference type="InterPro" id="IPR005467">
    <property type="entry name" value="His_kinase_dom"/>
</dbReference>
<feature type="transmembrane region" description="Helical" evidence="13">
    <location>
        <begin position="73"/>
        <end position="91"/>
    </location>
</feature>
<keyword evidence="7" id="KW-0547">Nucleotide-binding</keyword>
<keyword evidence="11" id="KW-0902">Two-component regulatory system</keyword>
<dbReference type="EMBL" id="UOGD01000273">
    <property type="protein sequence ID" value="VAX24397.1"/>
    <property type="molecule type" value="Genomic_DNA"/>
</dbReference>
<dbReference type="InterPro" id="IPR036890">
    <property type="entry name" value="HATPase_C_sf"/>
</dbReference>
<evidence type="ECO:0000256" key="12">
    <source>
        <dbReference type="ARBA" id="ARBA00023136"/>
    </source>
</evidence>
<dbReference type="SUPFAM" id="SSF55874">
    <property type="entry name" value="ATPase domain of HSP90 chaperone/DNA topoisomerase II/histidine kinase"/>
    <property type="match status" value="1"/>
</dbReference>
<proteinExistence type="predicted"/>
<evidence type="ECO:0000256" key="1">
    <source>
        <dbReference type="ARBA" id="ARBA00000085"/>
    </source>
</evidence>
<keyword evidence="12 13" id="KW-0472">Membrane</keyword>
<evidence type="ECO:0000313" key="16">
    <source>
        <dbReference type="EMBL" id="VAX24397.1"/>
    </source>
</evidence>
<comment type="subcellular location">
    <subcellularLocation>
        <location evidence="2">Membrane</location>
        <topology evidence="2">Multi-pass membrane protein</topology>
    </subcellularLocation>
</comment>
<keyword evidence="9" id="KW-0067">ATP-binding</keyword>
<dbReference type="CDD" id="cd00075">
    <property type="entry name" value="HATPase"/>
    <property type="match status" value="1"/>
</dbReference>
<evidence type="ECO:0000256" key="2">
    <source>
        <dbReference type="ARBA" id="ARBA00004141"/>
    </source>
</evidence>
<feature type="domain" description="HAMP" evidence="15">
    <location>
        <begin position="301"/>
        <end position="353"/>
    </location>
</feature>
<evidence type="ECO:0000256" key="7">
    <source>
        <dbReference type="ARBA" id="ARBA00022741"/>
    </source>
</evidence>
<dbReference type="GO" id="GO:0000155">
    <property type="term" value="F:phosphorelay sensor kinase activity"/>
    <property type="evidence" value="ECO:0007669"/>
    <property type="project" value="InterPro"/>
</dbReference>
<dbReference type="InterPro" id="IPR003594">
    <property type="entry name" value="HATPase_dom"/>
</dbReference>
<dbReference type="InterPro" id="IPR003660">
    <property type="entry name" value="HAMP_dom"/>
</dbReference>
<name>A0A3B1D6Q5_9ZZZZ</name>
<evidence type="ECO:0000256" key="3">
    <source>
        <dbReference type="ARBA" id="ARBA00012438"/>
    </source>
</evidence>
<dbReference type="InterPro" id="IPR050351">
    <property type="entry name" value="BphY/WalK/GraS-like"/>
</dbReference>
<feature type="transmembrane region" description="Helical" evidence="13">
    <location>
        <begin position="280"/>
        <end position="304"/>
    </location>
</feature>
<keyword evidence="10 13" id="KW-1133">Transmembrane helix</keyword>
<dbReference type="SUPFAM" id="SSF47384">
    <property type="entry name" value="Homodimeric domain of signal transducing histidine kinase"/>
    <property type="match status" value="1"/>
</dbReference>
<evidence type="ECO:0000256" key="4">
    <source>
        <dbReference type="ARBA" id="ARBA00022553"/>
    </source>
</evidence>
<dbReference type="Pfam" id="PF02518">
    <property type="entry name" value="HATPase_c"/>
    <property type="match status" value="1"/>
</dbReference>
<reference evidence="16" key="1">
    <citation type="submission" date="2018-06" db="EMBL/GenBank/DDBJ databases">
        <authorList>
            <person name="Zhirakovskaya E."/>
        </authorList>
    </citation>
    <scope>NUCLEOTIDE SEQUENCE</scope>
</reference>
<evidence type="ECO:0000256" key="10">
    <source>
        <dbReference type="ARBA" id="ARBA00022989"/>
    </source>
</evidence>
<feature type="domain" description="Histidine kinase" evidence="14">
    <location>
        <begin position="499"/>
        <end position="704"/>
    </location>
</feature>
<dbReference type="GO" id="GO:0030295">
    <property type="term" value="F:protein kinase activator activity"/>
    <property type="evidence" value="ECO:0007669"/>
    <property type="project" value="TreeGrafter"/>
</dbReference>
<dbReference type="GO" id="GO:0007234">
    <property type="term" value="P:osmosensory signaling via phosphorelay pathway"/>
    <property type="evidence" value="ECO:0007669"/>
    <property type="project" value="TreeGrafter"/>
</dbReference>
<dbReference type="Pfam" id="PF00512">
    <property type="entry name" value="HisKA"/>
    <property type="match status" value="1"/>
</dbReference>
<dbReference type="PROSITE" id="PS50885">
    <property type="entry name" value="HAMP"/>
    <property type="match status" value="1"/>
</dbReference>
<evidence type="ECO:0000256" key="6">
    <source>
        <dbReference type="ARBA" id="ARBA00022692"/>
    </source>
</evidence>
<organism evidence="16">
    <name type="scientific">hydrothermal vent metagenome</name>
    <dbReference type="NCBI Taxonomy" id="652676"/>
    <lineage>
        <taxon>unclassified sequences</taxon>
        <taxon>metagenomes</taxon>
        <taxon>ecological metagenomes</taxon>
    </lineage>
</organism>
<feature type="transmembrane region" description="Helical" evidence="13">
    <location>
        <begin position="142"/>
        <end position="162"/>
    </location>
</feature>
<dbReference type="CDD" id="cd00082">
    <property type="entry name" value="HisKA"/>
    <property type="match status" value="1"/>
</dbReference>
<evidence type="ECO:0000259" key="15">
    <source>
        <dbReference type="PROSITE" id="PS50885"/>
    </source>
</evidence>
<dbReference type="Pfam" id="PF13426">
    <property type="entry name" value="PAS_9"/>
    <property type="match status" value="1"/>
</dbReference>
<keyword evidence="8" id="KW-0418">Kinase</keyword>
<dbReference type="NCBIfam" id="TIGR00229">
    <property type="entry name" value="sensory_box"/>
    <property type="match status" value="1"/>
</dbReference>
<dbReference type="EC" id="2.7.13.3" evidence="3"/>
<evidence type="ECO:0000256" key="8">
    <source>
        <dbReference type="ARBA" id="ARBA00022777"/>
    </source>
</evidence>
<dbReference type="PANTHER" id="PTHR42878">
    <property type="entry name" value="TWO-COMPONENT HISTIDINE KINASE"/>
    <property type="match status" value="1"/>
</dbReference>
<feature type="transmembrane region" description="Helical" evidence="13">
    <location>
        <begin position="98"/>
        <end position="122"/>
    </location>
</feature>
<dbReference type="SUPFAM" id="SSF158472">
    <property type="entry name" value="HAMP domain-like"/>
    <property type="match status" value="1"/>
</dbReference>
<evidence type="ECO:0000256" key="11">
    <source>
        <dbReference type="ARBA" id="ARBA00023012"/>
    </source>
</evidence>
<feature type="transmembrane region" description="Helical" evidence="13">
    <location>
        <begin position="245"/>
        <end position="268"/>
    </location>
</feature>
<feature type="transmembrane region" description="Helical" evidence="13">
    <location>
        <begin position="174"/>
        <end position="194"/>
    </location>
</feature>
<dbReference type="Gene3D" id="3.30.450.20">
    <property type="entry name" value="PAS domain"/>
    <property type="match status" value="1"/>
</dbReference>
<dbReference type="InterPro" id="IPR003661">
    <property type="entry name" value="HisK_dim/P_dom"/>
</dbReference>
<dbReference type="SMART" id="SM00388">
    <property type="entry name" value="HisKA"/>
    <property type="match status" value="1"/>
</dbReference>
<dbReference type="CDD" id="cd06225">
    <property type="entry name" value="HAMP"/>
    <property type="match status" value="1"/>
</dbReference>
<evidence type="ECO:0000256" key="5">
    <source>
        <dbReference type="ARBA" id="ARBA00022679"/>
    </source>
</evidence>
<dbReference type="InterPro" id="IPR000014">
    <property type="entry name" value="PAS"/>
</dbReference>
<dbReference type="AlphaFoldDB" id="A0A3B1D6Q5"/>
<evidence type="ECO:0000256" key="13">
    <source>
        <dbReference type="SAM" id="Phobius"/>
    </source>
</evidence>
<dbReference type="PROSITE" id="PS50109">
    <property type="entry name" value="HIS_KIN"/>
    <property type="match status" value="1"/>
</dbReference>
<keyword evidence="5" id="KW-0808">Transferase</keyword>
<dbReference type="GO" id="GO:0016020">
    <property type="term" value="C:membrane"/>
    <property type="evidence" value="ECO:0007669"/>
    <property type="project" value="UniProtKB-SubCell"/>
</dbReference>